<dbReference type="EMBL" id="ON970568">
    <property type="protein sequence ID" value="UVK59070.1"/>
    <property type="molecule type" value="Genomic_DNA"/>
</dbReference>
<proteinExistence type="predicted"/>
<name>A0A9E7QC55_9CAUD</name>
<gene>
    <name evidence="1" type="primary">55</name>
    <name evidence="1" type="ORF">SEA_CEN1621_55</name>
</gene>
<sequence length="75" mass="7916">MTNTTKTTQTATLPDGRIASRVSSMPALFAVAVAEKDGTGWEAARWSKTRALAEKFAATITPGYPTAIVEVTTEA</sequence>
<dbReference type="Proteomes" id="UP001058660">
    <property type="component" value="Segment"/>
</dbReference>
<organism evidence="1 2">
    <name type="scientific">Microbacterium phage Cen1621</name>
    <dbReference type="NCBI Taxonomy" id="2965191"/>
    <lineage>
        <taxon>Viruses</taxon>
        <taxon>Duplodnaviria</taxon>
        <taxon>Heunggongvirae</taxon>
        <taxon>Uroviricota</taxon>
        <taxon>Caudoviricetes</taxon>
        <taxon>Casidaviridae</taxon>
        <taxon>Cenunavirus</taxon>
        <taxon>Cenunavirus Cen1621</taxon>
    </lineage>
</organism>
<accession>A0A9E7QC55</accession>
<evidence type="ECO:0000313" key="1">
    <source>
        <dbReference type="EMBL" id="UVK59070.1"/>
    </source>
</evidence>
<reference evidence="1" key="1">
    <citation type="submission" date="2022-07" db="EMBL/GenBank/DDBJ databases">
        <authorList>
            <person name="Torres-Arroyo K.M."/>
            <person name="Cardona-Perez A.V."/>
            <person name="Cruz-Vazquez C.O."/>
            <person name="Davila-Rivera B.E."/>
            <person name="Flores-Rivera E.M."/>
            <person name="Morales-Rodriguez J."/>
            <person name="Ramirez-Renta G.M."/>
            <person name="Ramos-Rodriguez C.M."/>
            <person name="Rodriguez-Rivera J.M."/>
            <person name="Toledo-Marrero N."/>
            <person name="Velazquez-Nunez L.D."/>
            <person name="Velez-Alicea A.S."/>
            <person name="Vazquez E."/>
            <person name="Balish M.F."/>
            <person name="Garlena R.A."/>
            <person name="Russell D.A."/>
            <person name="Jacobs-Sera D."/>
            <person name="Hatfull G.F."/>
        </authorList>
    </citation>
    <scope>NUCLEOTIDE SEQUENCE</scope>
</reference>
<keyword evidence="2" id="KW-1185">Reference proteome</keyword>
<protein>
    <submittedName>
        <fullName evidence="1">Uncharacterized protein</fullName>
    </submittedName>
</protein>
<evidence type="ECO:0000313" key="2">
    <source>
        <dbReference type="Proteomes" id="UP001058660"/>
    </source>
</evidence>